<feature type="domain" description="EamA" evidence="2">
    <location>
        <begin position="150"/>
        <end position="281"/>
    </location>
</feature>
<keyword evidence="1" id="KW-0812">Transmembrane</keyword>
<feature type="transmembrane region" description="Helical" evidence="1">
    <location>
        <begin position="66"/>
        <end position="88"/>
    </location>
</feature>
<dbReference type="InterPro" id="IPR000620">
    <property type="entry name" value="EamA_dom"/>
</dbReference>
<feature type="transmembrane region" description="Helical" evidence="1">
    <location>
        <begin position="211"/>
        <end position="233"/>
    </location>
</feature>
<reference evidence="3 4" key="1">
    <citation type="journal article" date="2020" name="Microorganisms">
        <title>Reliable Identification of Environmental Pseudomonas Isolates Using the rpoD Gene.</title>
        <authorList>
            <consortium name="The Broad Institute Genome Sequencing Platform"/>
            <person name="Girard L."/>
            <person name="Lood C."/>
            <person name="Rokni-Zadeh H."/>
            <person name="van Noort V."/>
            <person name="Lavigne R."/>
            <person name="De Mot R."/>
        </authorList>
    </citation>
    <scope>NUCLEOTIDE SEQUENCE [LARGE SCALE GENOMIC DNA]</scope>
    <source>
        <strain evidence="3 4">RW8P3</strain>
    </source>
</reference>
<dbReference type="PANTHER" id="PTHR22911">
    <property type="entry name" value="ACYL-MALONYL CONDENSING ENZYME-RELATED"/>
    <property type="match status" value="1"/>
</dbReference>
<protein>
    <submittedName>
        <fullName evidence="3">DMT family transporter</fullName>
    </submittedName>
</protein>
<evidence type="ECO:0000256" key="1">
    <source>
        <dbReference type="SAM" id="Phobius"/>
    </source>
</evidence>
<feature type="transmembrane region" description="Helical" evidence="1">
    <location>
        <begin position="240"/>
        <end position="260"/>
    </location>
</feature>
<keyword evidence="1" id="KW-1133">Transmembrane helix</keyword>
<feature type="transmembrane region" description="Helical" evidence="1">
    <location>
        <begin position="122"/>
        <end position="140"/>
    </location>
</feature>
<dbReference type="KEGG" id="pvw:HU752_025675"/>
<feature type="domain" description="EamA" evidence="2">
    <location>
        <begin position="7"/>
        <end position="137"/>
    </location>
</feature>
<keyword evidence="1" id="KW-0472">Membrane</keyword>
<evidence type="ECO:0000313" key="4">
    <source>
        <dbReference type="Proteomes" id="UP000634530"/>
    </source>
</evidence>
<feature type="transmembrane region" description="Helical" evidence="1">
    <location>
        <begin position="7"/>
        <end position="24"/>
    </location>
</feature>
<dbReference type="PANTHER" id="PTHR22911:SF79">
    <property type="entry name" value="MOBA-LIKE NTP TRANSFERASE DOMAIN-CONTAINING PROTEIN"/>
    <property type="match status" value="1"/>
</dbReference>
<dbReference type="Pfam" id="PF00892">
    <property type="entry name" value="EamA"/>
    <property type="match status" value="2"/>
</dbReference>
<proteinExistence type="predicted"/>
<dbReference type="AlphaFoldDB" id="A0A9E6PIU4"/>
<feature type="transmembrane region" description="Helical" evidence="1">
    <location>
        <begin position="36"/>
        <end position="54"/>
    </location>
</feature>
<feature type="transmembrane region" description="Helical" evidence="1">
    <location>
        <begin position="180"/>
        <end position="199"/>
    </location>
</feature>
<feature type="transmembrane region" description="Helical" evidence="1">
    <location>
        <begin position="266"/>
        <end position="284"/>
    </location>
</feature>
<dbReference type="GO" id="GO:0016020">
    <property type="term" value="C:membrane"/>
    <property type="evidence" value="ECO:0007669"/>
    <property type="project" value="InterPro"/>
</dbReference>
<evidence type="ECO:0000259" key="2">
    <source>
        <dbReference type="Pfam" id="PF00892"/>
    </source>
</evidence>
<name>A0A9E6PIU4_9PSED</name>
<dbReference type="RefSeq" id="WP_186685181.1">
    <property type="nucleotide sequence ID" value="NZ_CP077093.1"/>
</dbReference>
<feature type="transmembrane region" description="Helical" evidence="1">
    <location>
        <begin position="152"/>
        <end position="168"/>
    </location>
</feature>
<evidence type="ECO:0000313" key="3">
    <source>
        <dbReference type="EMBL" id="QXI27273.1"/>
    </source>
</evidence>
<keyword evidence="4" id="KW-1185">Reference proteome</keyword>
<organism evidence="3 4">
    <name type="scientific">Pseudomonas vanderleydeniana</name>
    <dbReference type="NCBI Taxonomy" id="2745495"/>
    <lineage>
        <taxon>Bacteria</taxon>
        <taxon>Pseudomonadati</taxon>
        <taxon>Pseudomonadota</taxon>
        <taxon>Gammaproteobacteria</taxon>
        <taxon>Pseudomonadales</taxon>
        <taxon>Pseudomonadaceae</taxon>
        <taxon>Pseudomonas</taxon>
    </lineage>
</organism>
<dbReference type="SUPFAM" id="SSF103481">
    <property type="entry name" value="Multidrug resistance efflux transporter EmrE"/>
    <property type="match status" value="2"/>
</dbReference>
<dbReference type="EMBL" id="CP077093">
    <property type="protein sequence ID" value="QXI27273.1"/>
    <property type="molecule type" value="Genomic_DNA"/>
</dbReference>
<sequence length="297" mass="31852">MPEVVPILSLLGGAALLGVAPVIVKTLPFEAEVSAFYRVLLAVPFMLLFCALAPTQLSRLPRTGRFYSLTLLAIVLFSADLAVMHLAIRYTDVAIASLLTNCAPFFVVLMGTVGIIDKPRKIELLCLLLAITGLYVLCIKEKPISRDHAGEALALLAAFFYAAYIVSIKKVRQYECTPTSIMLLITTGCSLLLFPLFIMSGAPLPHELSTWALLLALALCGQVFGQLLVTLALKRLAASFSSLILLLQPVVATALSWSLLDEVLTTTQLSGMTIILLAITASSLSSGQTKQQGSTRA</sequence>
<gene>
    <name evidence="3" type="ORF">HU752_025675</name>
</gene>
<dbReference type="InterPro" id="IPR037185">
    <property type="entry name" value="EmrE-like"/>
</dbReference>
<accession>A0A9E6PIU4</accession>
<feature type="transmembrane region" description="Helical" evidence="1">
    <location>
        <begin position="94"/>
        <end position="115"/>
    </location>
</feature>
<reference evidence="3 4" key="2">
    <citation type="journal article" date="2021" name="Microorganisms">
        <title>The Ever-Expanding Pseudomonas Genus: Description of 43 New Species and Partition of the Pseudomonas putida Group.</title>
        <authorList>
            <person name="Girard L."/>
            <person name="Lood C."/>
            <person name="Hofte M."/>
            <person name="Vandamme P."/>
            <person name="Rokni-Zadeh H."/>
            <person name="van Noort V."/>
            <person name="Lavigne R."/>
            <person name="De Mot R."/>
        </authorList>
    </citation>
    <scope>NUCLEOTIDE SEQUENCE [LARGE SCALE GENOMIC DNA]</scope>
    <source>
        <strain evidence="3 4">RW8P3</strain>
    </source>
</reference>
<dbReference type="Proteomes" id="UP000634530">
    <property type="component" value="Chromosome"/>
</dbReference>